<dbReference type="InterPro" id="IPR020845">
    <property type="entry name" value="AMP-binding_CS"/>
</dbReference>
<comment type="caution">
    <text evidence="3">The sequence shown here is derived from an EMBL/GenBank/DDBJ whole genome shotgun (WGS) entry which is preliminary data.</text>
</comment>
<evidence type="ECO:0000259" key="2">
    <source>
        <dbReference type="Pfam" id="PF13193"/>
    </source>
</evidence>
<dbReference type="InterPro" id="IPR050237">
    <property type="entry name" value="ATP-dep_AMP-bd_enzyme"/>
</dbReference>
<name>A0ABR8U1W8_9CELL</name>
<dbReference type="PANTHER" id="PTHR43767">
    <property type="entry name" value="LONG-CHAIN-FATTY-ACID--COA LIGASE"/>
    <property type="match status" value="1"/>
</dbReference>
<dbReference type="SUPFAM" id="SSF56801">
    <property type="entry name" value="Acetyl-CoA synthetase-like"/>
    <property type="match status" value="1"/>
</dbReference>
<dbReference type="Gene3D" id="3.40.50.12780">
    <property type="entry name" value="N-terminal domain of ligase-like"/>
    <property type="match status" value="1"/>
</dbReference>
<organism evidence="3 4">
    <name type="scientific">Oerskovia merdavium</name>
    <dbReference type="NCBI Taxonomy" id="2762227"/>
    <lineage>
        <taxon>Bacteria</taxon>
        <taxon>Bacillati</taxon>
        <taxon>Actinomycetota</taxon>
        <taxon>Actinomycetes</taxon>
        <taxon>Micrococcales</taxon>
        <taxon>Cellulomonadaceae</taxon>
        <taxon>Oerskovia</taxon>
    </lineage>
</organism>
<evidence type="ECO:0000313" key="3">
    <source>
        <dbReference type="EMBL" id="MBD7981703.1"/>
    </source>
</evidence>
<dbReference type="Pfam" id="PF00501">
    <property type="entry name" value="AMP-binding"/>
    <property type="match status" value="1"/>
</dbReference>
<dbReference type="PANTHER" id="PTHR43767:SF1">
    <property type="entry name" value="NONRIBOSOMAL PEPTIDE SYNTHASE PES1 (EUROFUNG)-RELATED"/>
    <property type="match status" value="1"/>
</dbReference>
<dbReference type="Gene3D" id="3.30.300.30">
    <property type="match status" value="1"/>
</dbReference>
<accession>A0ABR8U1W8</accession>
<feature type="domain" description="AMP-binding enzyme C-terminal" evidence="2">
    <location>
        <begin position="361"/>
        <end position="443"/>
    </location>
</feature>
<sequence length="462" mass="46814">MPRARARPRPAPRRARGLVRGVLASLPSRLPALRPAAVHGSPSPYDPIYAGRMSRADGPSDALALRAAVADALAGRGPAVAPAPLAFSGPLPEGTALVLQTSGSTGLPREVALSASALVASARATHERLGGDAQWLLALPPSHVAGLQVILRSVVAGTRLVTADLDAPFSPAGFAADAARMDGDRRYVSLVPTQLHRLVHAQGTADGEAALAALRSFDAILLGGAAAPPALLAAARAAGARVVTTYGMTETCGGCVYDGVPLAGVRVRVIERSSGHVLPPGDAGVVEIGGPVLATGYLGDEALTAEVLRHDPDGSRWLRTNDLGSLSLDGTLTVHGRADDVVVTGGVNVAPAAVEAVLADALTGEDGIGEVCVVGVPDPEWGQAVVAVVTRGGALTRVVAPEGEPDAGLLSRARHAVATTLGPPAAPRYLLVVDDLPRRGPGKIDRAAVTALAARTAPRTTH</sequence>
<dbReference type="Proteomes" id="UP000655570">
    <property type="component" value="Unassembled WGS sequence"/>
</dbReference>
<proteinExistence type="predicted"/>
<dbReference type="Pfam" id="PF13193">
    <property type="entry name" value="AMP-binding_C"/>
    <property type="match status" value="1"/>
</dbReference>
<dbReference type="InterPro" id="IPR025110">
    <property type="entry name" value="AMP-bd_C"/>
</dbReference>
<evidence type="ECO:0000313" key="4">
    <source>
        <dbReference type="Proteomes" id="UP000655570"/>
    </source>
</evidence>
<evidence type="ECO:0000259" key="1">
    <source>
        <dbReference type="Pfam" id="PF00501"/>
    </source>
</evidence>
<dbReference type="InterPro" id="IPR000873">
    <property type="entry name" value="AMP-dep_synth/lig_dom"/>
</dbReference>
<reference evidence="3 4" key="1">
    <citation type="submission" date="2020-08" db="EMBL/GenBank/DDBJ databases">
        <title>A Genomic Blueprint of the Chicken Gut Microbiome.</title>
        <authorList>
            <person name="Gilroy R."/>
            <person name="Ravi A."/>
            <person name="Getino M."/>
            <person name="Pursley I."/>
            <person name="Horton D.L."/>
            <person name="Alikhan N.-F."/>
            <person name="Baker D."/>
            <person name="Gharbi K."/>
            <person name="Hall N."/>
            <person name="Watson M."/>
            <person name="Adriaenssens E.M."/>
            <person name="Foster-Nyarko E."/>
            <person name="Jarju S."/>
            <person name="Secka A."/>
            <person name="Antonio M."/>
            <person name="Oren A."/>
            <person name="Chaudhuri R."/>
            <person name="La Ragione R.M."/>
            <person name="Hildebrand F."/>
            <person name="Pallen M.J."/>
        </authorList>
    </citation>
    <scope>NUCLEOTIDE SEQUENCE [LARGE SCALE GENOMIC DNA]</scope>
    <source>
        <strain evidence="3 4">Sa2CUA9</strain>
    </source>
</reference>
<feature type="domain" description="AMP-dependent synthetase/ligase" evidence="1">
    <location>
        <begin position="89"/>
        <end position="298"/>
    </location>
</feature>
<protein>
    <submittedName>
        <fullName evidence="3">AMP-binding protein</fullName>
    </submittedName>
</protein>
<dbReference type="InterPro" id="IPR042099">
    <property type="entry name" value="ANL_N_sf"/>
</dbReference>
<keyword evidence="4" id="KW-1185">Reference proteome</keyword>
<gene>
    <name evidence="3" type="ORF">H9641_13360</name>
</gene>
<dbReference type="EMBL" id="JACSQF010000013">
    <property type="protein sequence ID" value="MBD7981703.1"/>
    <property type="molecule type" value="Genomic_DNA"/>
</dbReference>
<dbReference type="PROSITE" id="PS00455">
    <property type="entry name" value="AMP_BINDING"/>
    <property type="match status" value="1"/>
</dbReference>
<dbReference type="InterPro" id="IPR045851">
    <property type="entry name" value="AMP-bd_C_sf"/>
</dbReference>